<feature type="compositionally biased region" description="Polar residues" evidence="2">
    <location>
        <begin position="18"/>
        <end position="32"/>
    </location>
</feature>
<evidence type="ECO:0000313" key="4">
    <source>
        <dbReference type="Proteomes" id="UP000596660"/>
    </source>
</evidence>
<organism evidence="3 4">
    <name type="scientific">Chenopodium quinoa</name>
    <name type="common">Quinoa</name>
    <dbReference type="NCBI Taxonomy" id="63459"/>
    <lineage>
        <taxon>Eukaryota</taxon>
        <taxon>Viridiplantae</taxon>
        <taxon>Streptophyta</taxon>
        <taxon>Embryophyta</taxon>
        <taxon>Tracheophyta</taxon>
        <taxon>Spermatophyta</taxon>
        <taxon>Magnoliopsida</taxon>
        <taxon>eudicotyledons</taxon>
        <taxon>Gunneridae</taxon>
        <taxon>Pentapetalae</taxon>
        <taxon>Caryophyllales</taxon>
        <taxon>Chenopodiaceae</taxon>
        <taxon>Chenopodioideae</taxon>
        <taxon>Atripliceae</taxon>
        <taxon>Chenopodium</taxon>
    </lineage>
</organism>
<dbReference type="EnsemblPlants" id="AUR62006437-RA">
    <property type="protein sequence ID" value="AUR62006437-RA:cds"/>
    <property type="gene ID" value="AUR62006437"/>
</dbReference>
<name>A0A803L3J8_CHEQI</name>
<accession>A0A803L3J8</accession>
<evidence type="ECO:0000256" key="2">
    <source>
        <dbReference type="SAM" id="MobiDB-lite"/>
    </source>
</evidence>
<keyword evidence="4" id="KW-1185">Reference proteome</keyword>
<keyword evidence="1" id="KW-0175">Coiled coil</keyword>
<evidence type="ECO:0000256" key="1">
    <source>
        <dbReference type="SAM" id="Coils"/>
    </source>
</evidence>
<dbReference type="OMA" id="DYHAQNE"/>
<reference evidence="3" key="1">
    <citation type="journal article" date="2017" name="Nature">
        <title>The genome of Chenopodium quinoa.</title>
        <authorList>
            <person name="Jarvis D.E."/>
            <person name="Ho Y.S."/>
            <person name="Lightfoot D.J."/>
            <person name="Schmoeckel S.M."/>
            <person name="Li B."/>
            <person name="Borm T.J.A."/>
            <person name="Ohyanagi H."/>
            <person name="Mineta K."/>
            <person name="Michell C.T."/>
            <person name="Saber N."/>
            <person name="Kharbatia N.M."/>
            <person name="Rupper R.R."/>
            <person name="Sharp A.R."/>
            <person name="Dally N."/>
            <person name="Boughton B.A."/>
            <person name="Woo Y.H."/>
            <person name="Gao G."/>
            <person name="Schijlen E.G.W.M."/>
            <person name="Guo X."/>
            <person name="Momin A.A."/>
            <person name="Negrao S."/>
            <person name="Al-Babili S."/>
            <person name="Gehring C."/>
            <person name="Roessner U."/>
            <person name="Jung C."/>
            <person name="Murphy K."/>
            <person name="Arold S.T."/>
            <person name="Gojobori T."/>
            <person name="van der Linden C.G."/>
            <person name="van Loo E.N."/>
            <person name="Jellen E.N."/>
            <person name="Maughan P.J."/>
            <person name="Tester M."/>
        </authorList>
    </citation>
    <scope>NUCLEOTIDE SEQUENCE [LARGE SCALE GENOMIC DNA]</scope>
    <source>
        <strain evidence="3">cv. PI 614886</strain>
    </source>
</reference>
<reference evidence="3" key="2">
    <citation type="submission" date="2021-03" db="UniProtKB">
        <authorList>
            <consortium name="EnsemblPlants"/>
        </authorList>
    </citation>
    <scope>IDENTIFICATION</scope>
</reference>
<proteinExistence type="predicted"/>
<feature type="coiled-coil region" evidence="1">
    <location>
        <begin position="75"/>
        <end position="109"/>
    </location>
</feature>
<dbReference type="Proteomes" id="UP000596660">
    <property type="component" value="Unplaced"/>
</dbReference>
<evidence type="ECO:0000313" key="3">
    <source>
        <dbReference type="EnsemblPlants" id="AUR62006437-RA:cds"/>
    </source>
</evidence>
<dbReference type="AlphaFoldDB" id="A0A803L3J8"/>
<dbReference type="Gramene" id="AUR62006437-RA">
    <property type="protein sequence ID" value="AUR62006437-RA:cds"/>
    <property type="gene ID" value="AUR62006437"/>
</dbReference>
<sequence>QQAKTTAAADDSASSNAGETSSVCGEQDNLSNVVIDDDKQPQYSNGCVTVNSEKQNSLQGEARLRDMVKQLLYEKDSYIQRQADLEMKIKQLQTENDSWHEKEVSLEQRISQLLQENAALSFEQRNLLEKYQHVEKEKHSLVDTENLDKEMITTLNSENAKLKMQVLELEGARNSLSQEKQQLLDNISNLQTRVHDVEMSLATPVPPTDAQKDASEKENLNTEMEEMYALIGKLMAENADLVEKVNQMSMELGQLAVVPDITSVDIPDYSSANPVSRSTEDIQEDNSLSTKNLESFGTAPIRDEQRVMDEINSEHANIVRHSSETSLAGEIVQISLDENESQDIEAQASVGVGDESVPLADAPLIGAPFRLISFFANYVSGADLVNKGPANSPQ</sequence>
<feature type="compositionally biased region" description="Low complexity" evidence="2">
    <location>
        <begin position="7"/>
        <end position="17"/>
    </location>
</feature>
<feature type="coiled-coil region" evidence="1">
    <location>
        <begin position="152"/>
        <end position="237"/>
    </location>
</feature>
<protein>
    <submittedName>
        <fullName evidence="3">Uncharacterized protein</fullName>
    </submittedName>
</protein>
<feature type="region of interest" description="Disordered" evidence="2">
    <location>
        <begin position="1"/>
        <end position="47"/>
    </location>
</feature>